<dbReference type="InterPro" id="IPR029058">
    <property type="entry name" value="AB_hydrolase_fold"/>
</dbReference>
<keyword evidence="7" id="KW-0732">Signal</keyword>
<keyword evidence="5 6" id="KW-0720">Serine protease</keyword>
<dbReference type="InterPro" id="IPR023302">
    <property type="entry name" value="Pept_S9A_N"/>
</dbReference>
<evidence type="ECO:0000256" key="2">
    <source>
        <dbReference type="ARBA" id="ARBA00005228"/>
    </source>
</evidence>
<dbReference type="InterPro" id="IPR002470">
    <property type="entry name" value="Peptidase_S9A"/>
</dbReference>
<comment type="similarity">
    <text evidence="2 6">Belongs to the peptidase S9A family.</text>
</comment>
<dbReference type="OrthoDB" id="5049662at2759"/>
<dbReference type="InterPro" id="IPR051167">
    <property type="entry name" value="Prolyl_oligopep/macrocyclase"/>
</dbReference>
<evidence type="ECO:0000256" key="4">
    <source>
        <dbReference type="ARBA" id="ARBA00022801"/>
    </source>
</evidence>
<feature type="domain" description="Peptidase S9 prolyl oligopeptidase catalytic" evidence="8">
    <location>
        <begin position="535"/>
        <end position="736"/>
    </location>
</feature>
<protein>
    <recommendedName>
        <fullName evidence="6">Prolyl endopeptidase</fullName>
        <ecNumber evidence="6">3.4.21.-</ecNumber>
    </recommendedName>
</protein>
<dbReference type="Gene3D" id="3.40.50.1820">
    <property type="entry name" value="alpha/beta hydrolase"/>
    <property type="match status" value="1"/>
</dbReference>
<evidence type="ECO:0000256" key="1">
    <source>
        <dbReference type="ARBA" id="ARBA00001070"/>
    </source>
</evidence>
<feature type="chain" id="PRO_5040445843" description="Prolyl endopeptidase" evidence="7">
    <location>
        <begin position="16"/>
        <end position="866"/>
    </location>
</feature>
<dbReference type="EMBL" id="JAGSXJ010000023">
    <property type="protein sequence ID" value="KAH6676953.1"/>
    <property type="molecule type" value="Genomic_DNA"/>
</dbReference>
<organism evidence="10 11">
    <name type="scientific">Plectosphaerella plurivora</name>
    <dbReference type="NCBI Taxonomy" id="936078"/>
    <lineage>
        <taxon>Eukaryota</taxon>
        <taxon>Fungi</taxon>
        <taxon>Dikarya</taxon>
        <taxon>Ascomycota</taxon>
        <taxon>Pezizomycotina</taxon>
        <taxon>Sordariomycetes</taxon>
        <taxon>Hypocreomycetidae</taxon>
        <taxon>Glomerellales</taxon>
        <taxon>Plectosphaerellaceae</taxon>
        <taxon>Plectosphaerella</taxon>
    </lineage>
</organism>
<name>A0A9P8V5J0_9PEZI</name>
<evidence type="ECO:0000256" key="5">
    <source>
        <dbReference type="ARBA" id="ARBA00022825"/>
    </source>
</evidence>
<dbReference type="SUPFAM" id="SSF50993">
    <property type="entry name" value="Peptidase/esterase 'gauge' domain"/>
    <property type="match status" value="1"/>
</dbReference>
<dbReference type="PRINTS" id="PR00862">
    <property type="entry name" value="PROLIGOPTASE"/>
</dbReference>
<evidence type="ECO:0000256" key="3">
    <source>
        <dbReference type="ARBA" id="ARBA00022670"/>
    </source>
</evidence>
<evidence type="ECO:0000313" key="11">
    <source>
        <dbReference type="Proteomes" id="UP000770015"/>
    </source>
</evidence>
<keyword evidence="4 6" id="KW-0378">Hydrolase</keyword>
<feature type="signal peptide" evidence="7">
    <location>
        <begin position="1"/>
        <end position="15"/>
    </location>
</feature>
<keyword evidence="3 6" id="KW-0645">Protease</keyword>
<evidence type="ECO:0000259" key="8">
    <source>
        <dbReference type="Pfam" id="PF00326"/>
    </source>
</evidence>
<dbReference type="InterPro" id="IPR001375">
    <property type="entry name" value="Peptidase_S9_cat"/>
</dbReference>
<proteinExistence type="inferred from homology"/>
<keyword evidence="11" id="KW-1185">Reference proteome</keyword>
<dbReference type="EC" id="3.4.21.-" evidence="6"/>
<dbReference type="GO" id="GO:0005829">
    <property type="term" value="C:cytosol"/>
    <property type="evidence" value="ECO:0007669"/>
    <property type="project" value="TreeGrafter"/>
</dbReference>
<gene>
    <name evidence="10" type="ORF">F5X68DRAFT_264162</name>
</gene>
<dbReference type="PANTHER" id="PTHR42881:SF2">
    <property type="entry name" value="PROLYL ENDOPEPTIDASE"/>
    <property type="match status" value="1"/>
</dbReference>
<evidence type="ECO:0000313" key="10">
    <source>
        <dbReference type="EMBL" id="KAH6676953.1"/>
    </source>
</evidence>
<dbReference type="Proteomes" id="UP000770015">
    <property type="component" value="Unassembled WGS sequence"/>
</dbReference>
<dbReference type="SUPFAM" id="SSF53474">
    <property type="entry name" value="alpha/beta-Hydrolases"/>
    <property type="match status" value="1"/>
</dbReference>
<evidence type="ECO:0000256" key="7">
    <source>
        <dbReference type="SAM" id="SignalP"/>
    </source>
</evidence>
<evidence type="ECO:0000259" key="9">
    <source>
        <dbReference type="Pfam" id="PF02897"/>
    </source>
</evidence>
<sequence length="866" mass="94363">MKIAILYALVVGALAWSQVSPEANPTPANLDLADQQSTLLVARDPAKPDEEYEWLEQAFGPEALEWAQNETRRTVDYIDNLPPTRHVMDEVMRLIDGGPPPTWSVTGHSTFSISGDRVFRVRTTTENPKGLLEGTKRSPDGSLGEWDVLLDIDDISRTEGGNFIFRSGASIDTEDASRYLVLLVANMTNSVEVREIDIATGEIVPDGFNVGHGITFLTWLDIDHVLISTTAVPGNPTTYTGYPATWSIWERGTPLSEATEIHRVADNAIAAFSLSLGKSGAGYGLLMEATASFGLALRILSPDRTVKEIIGVPERLVFRFDMVSTARHLIVVTAEETTIDNQTVPEGSLLAYEFSPCVSEEDRVSVAWTPEPGELSLYIADHGLAASKSQVHLTVTKDGVERRLVIGRIEGEWKVVEETETPEGSLIMLESGNRFSNDIVVMETGLIRAPVASIFGENSTRTILHQQAESFPGDDFFLQTLQATSKDGTVIDYILVSPRSFDNHNSTAGRRPVLLHGYGGFGRTLPTTYLDLHLAPWLEAGGSIAYAFIRGGGERGTSWHQAAVGPIRRQNSFDDFIAVAEDIIDNGFTSPDNMGAYGISNGGLLMGVMATQRPDLFGAIVCDAPVLDMLRFPVMSAEGVAWLGEFGDPSDPEVTELLRRWSPFHNVREDVEYPAFLATAATGDTTTGPGHARKMVARMRDAGIEEAYFYEVEEGGHALLNSYLNPELMAHRTAFLILNADEDNRDLVKKPRKYGQFAGVVVSPSNHVASAIMLIEGDFDDDLPTYTDVSPRDKAALKALLYGHHDFSSANPGTSDSDILHNVAATGAFSGTTLNVTTTWRECVARALFPCIKKIGPLPLSTLSID</sequence>
<dbReference type="GO" id="GO:0006508">
    <property type="term" value="P:proteolysis"/>
    <property type="evidence" value="ECO:0007669"/>
    <property type="project" value="UniProtKB-KW"/>
</dbReference>
<feature type="domain" description="Peptidase S9A N-terminal" evidence="9">
    <location>
        <begin position="51"/>
        <end position="280"/>
    </location>
</feature>
<evidence type="ECO:0000256" key="6">
    <source>
        <dbReference type="RuleBase" id="RU368024"/>
    </source>
</evidence>
<dbReference type="GO" id="GO:0004252">
    <property type="term" value="F:serine-type endopeptidase activity"/>
    <property type="evidence" value="ECO:0007669"/>
    <property type="project" value="UniProtKB-UniRule"/>
</dbReference>
<comment type="catalytic activity">
    <reaction evidence="1">
        <text>Hydrolysis of Pro-|-Xaa &gt;&gt; Ala-|-Xaa in oligopeptides.</text>
        <dbReference type="EC" id="3.4.21.26"/>
    </reaction>
</comment>
<dbReference type="AlphaFoldDB" id="A0A9P8V5J0"/>
<accession>A0A9P8V5J0</accession>
<reference evidence="10" key="1">
    <citation type="journal article" date="2021" name="Nat. Commun.">
        <title>Genetic determinants of endophytism in the Arabidopsis root mycobiome.</title>
        <authorList>
            <person name="Mesny F."/>
            <person name="Miyauchi S."/>
            <person name="Thiergart T."/>
            <person name="Pickel B."/>
            <person name="Atanasova L."/>
            <person name="Karlsson M."/>
            <person name="Huettel B."/>
            <person name="Barry K.W."/>
            <person name="Haridas S."/>
            <person name="Chen C."/>
            <person name="Bauer D."/>
            <person name="Andreopoulos W."/>
            <person name="Pangilinan J."/>
            <person name="LaButti K."/>
            <person name="Riley R."/>
            <person name="Lipzen A."/>
            <person name="Clum A."/>
            <person name="Drula E."/>
            <person name="Henrissat B."/>
            <person name="Kohler A."/>
            <person name="Grigoriev I.V."/>
            <person name="Martin F.M."/>
            <person name="Hacquard S."/>
        </authorList>
    </citation>
    <scope>NUCLEOTIDE SEQUENCE</scope>
    <source>
        <strain evidence="10">MPI-SDFR-AT-0117</strain>
    </source>
</reference>
<dbReference type="PANTHER" id="PTHR42881">
    <property type="entry name" value="PROLYL ENDOPEPTIDASE"/>
    <property type="match status" value="1"/>
</dbReference>
<dbReference type="Pfam" id="PF00326">
    <property type="entry name" value="Peptidase_S9"/>
    <property type="match status" value="1"/>
</dbReference>
<dbReference type="Gene3D" id="2.130.10.120">
    <property type="entry name" value="Prolyl oligopeptidase, N-terminal domain"/>
    <property type="match status" value="1"/>
</dbReference>
<dbReference type="GO" id="GO:0070012">
    <property type="term" value="F:oligopeptidase activity"/>
    <property type="evidence" value="ECO:0007669"/>
    <property type="project" value="TreeGrafter"/>
</dbReference>
<dbReference type="Pfam" id="PF02897">
    <property type="entry name" value="Peptidase_S9_N"/>
    <property type="match status" value="1"/>
</dbReference>
<comment type="caution">
    <text evidence="10">The sequence shown here is derived from an EMBL/GenBank/DDBJ whole genome shotgun (WGS) entry which is preliminary data.</text>
</comment>